<dbReference type="InterPro" id="IPR000847">
    <property type="entry name" value="LysR_HTH_N"/>
</dbReference>
<dbReference type="GO" id="GO:0003700">
    <property type="term" value="F:DNA-binding transcription factor activity"/>
    <property type="evidence" value="ECO:0007669"/>
    <property type="project" value="InterPro"/>
</dbReference>
<feature type="domain" description="HTH lysR-type" evidence="5">
    <location>
        <begin position="1"/>
        <end position="58"/>
    </location>
</feature>
<comment type="caution">
    <text evidence="6">The sequence shown here is derived from an EMBL/GenBank/DDBJ whole genome shotgun (WGS) entry which is preliminary data.</text>
</comment>
<dbReference type="EMBL" id="JALEMU010000103">
    <property type="protein sequence ID" value="MCI5755962.1"/>
    <property type="molecule type" value="Genomic_DNA"/>
</dbReference>
<evidence type="ECO:0000256" key="3">
    <source>
        <dbReference type="ARBA" id="ARBA00023125"/>
    </source>
</evidence>
<dbReference type="InterPro" id="IPR036388">
    <property type="entry name" value="WH-like_DNA-bd_sf"/>
</dbReference>
<dbReference type="FunFam" id="1.10.10.10:FF:000001">
    <property type="entry name" value="LysR family transcriptional regulator"/>
    <property type="match status" value="1"/>
</dbReference>
<dbReference type="PANTHER" id="PTHR30346">
    <property type="entry name" value="TRANSCRIPTIONAL DUAL REGULATOR HCAR-RELATED"/>
    <property type="match status" value="1"/>
</dbReference>
<evidence type="ECO:0000313" key="6">
    <source>
        <dbReference type="EMBL" id="MCI5755962.1"/>
    </source>
</evidence>
<dbReference type="InterPro" id="IPR036390">
    <property type="entry name" value="WH_DNA-bd_sf"/>
</dbReference>
<keyword evidence="2" id="KW-0805">Transcription regulation</keyword>
<keyword evidence="4" id="KW-0804">Transcription</keyword>
<dbReference type="SUPFAM" id="SSF46785">
    <property type="entry name" value="Winged helix' DNA-binding domain"/>
    <property type="match status" value="1"/>
</dbReference>
<dbReference type="Pfam" id="PF00126">
    <property type="entry name" value="HTH_1"/>
    <property type="match status" value="1"/>
</dbReference>
<gene>
    <name evidence="6" type="ORF">MR241_06680</name>
</gene>
<dbReference type="PROSITE" id="PS50931">
    <property type="entry name" value="HTH_LYSR"/>
    <property type="match status" value="1"/>
</dbReference>
<evidence type="ECO:0000256" key="2">
    <source>
        <dbReference type="ARBA" id="ARBA00023015"/>
    </source>
</evidence>
<sequence>MNILYLKYAVEVAKTKSISRAAENLYMGQPNLSRAIKDLEESLGITIFARSPQGVKTTPEGEEFLSYAKNILRQIDEVEAVYTQGKKHRKTFSVSVPRSSYISCAFTEFAAHLSESSPIDLMYKETNAQRAVKNVTEDGYDLGIIRFQTAYEQYFSTMLEEKELNSELISEFSFLLLMSEKHPLAKKDGISYDDLVPYTEIAHADPYVPSLSMATVRREETPDITDRKIFVFERASQFDLLSKVPGTFMWVSPIPDGLLEKYGLVMKKCVSTQKMYRDVLIYKKSYRLTDLDKDFITEVVKAKRLYLNGI</sequence>
<proteinExistence type="inferred from homology"/>
<evidence type="ECO:0000313" key="7">
    <source>
        <dbReference type="Proteomes" id="UP001139365"/>
    </source>
</evidence>
<dbReference type="Proteomes" id="UP001139365">
    <property type="component" value="Unassembled WGS sequence"/>
</dbReference>
<evidence type="ECO:0000256" key="1">
    <source>
        <dbReference type="ARBA" id="ARBA00009437"/>
    </source>
</evidence>
<protein>
    <submittedName>
        <fullName evidence="6">LysR family transcriptional regulator</fullName>
    </submittedName>
</protein>
<evidence type="ECO:0000259" key="5">
    <source>
        <dbReference type="PROSITE" id="PS50931"/>
    </source>
</evidence>
<dbReference type="GO" id="GO:0003677">
    <property type="term" value="F:DNA binding"/>
    <property type="evidence" value="ECO:0007669"/>
    <property type="project" value="UniProtKB-KW"/>
</dbReference>
<dbReference type="SUPFAM" id="SSF53850">
    <property type="entry name" value="Periplasmic binding protein-like II"/>
    <property type="match status" value="1"/>
</dbReference>
<reference evidence="6 7" key="1">
    <citation type="submission" date="2022-03" db="EMBL/GenBank/DDBJ databases">
        <title>Metagenome-assembled genomes from swine fecal metagenomes.</title>
        <authorList>
            <person name="Holman D.B."/>
            <person name="Kommadath A."/>
        </authorList>
    </citation>
    <scope>NUCLEOTIDE SEQUENCE [LARGE SCALE GENOMIC DNA]</scope>
    <source>
        <strain evidence="6">SUG147</strain>
    </source>
</reference>
<organism evidence="6 7">
    <name type="scientific">Candidatus Colimorpha enterica</name>
    <dbReference type="NCBI Taxonomy" id="3083063"/>
    <lineage>
        <taxon>Bacteria</taxon>
        <taxon>Pseudomonadati</taxon>
        <taxon>Bacteroidota</taxon>
        <taxon>Bacteroidia</taxon>
        <taxon>Bacteroidales</taxon>
        <taxon>Candidatus Colimorpha</taxon>
    </lineage>
</organism>
<dbReference type="GO" id="GO:0032993">
    <property type="term" value="C:protein-DNA complex"/>
    <property type="evidence" value="ECO:0007669"/>
    <property type="project" value="TreeGrafter"/>
</dbReference>
<dbReference type="PRINTS" id="PR00039">
    <property type="entry name" value="HTHLYSR"/>
</dbReference>
<evidence type="ECO:0000256" key="4">
    <source>
        <dbReference type="ARBA" id="ARBA00023163"/>
    </source>
</evidence>
<dbReference type="PANTHER" id="PTHR30346:SF0">
    <property type="entry name" value="HCA OPERON TRANSCRIPTIONAL ACTIVATOR HCAR"/>
    <property type="match status" value="1"/>
</dbReference>
<comment type="similarity">
    <text evidence="1">Belongs to the LysR transcriptional regulatory family.</text>
</comment>
<name>A0AAE3FJF0_9BACT</name>
<dbReference type="AlphaFoldDB" id="A0AAE3FJF0"/>
<accession>A0AAE3FJF0</accession>
<keyword evidence="3" id="KW-0238">DNA-binding</keyword>
<dbReference type="Gene3D" id="1.10.10.10">
    <property type="entry name" value="Winged helix-like DNA-binding domain superfamily/Winged helix DNA-binding domain"/>
    <property type="match status" value="1"/>
</dbReference>